<keyword evidence="1" id="KW-0812">Transmembrane</keyword>
<sequence>MDRQRTFFYGFIVGVVFMMFPIPSVSVLGNLLVSIQGAIQIIGLIVFIACSIPLLISTFKAFMNQF</sequence>
<feature type="transmembrane region" description="Helical" evidence="1">
    <location>
        <begin position="35"/>
        <end position="56"/>
    </location>
</feature>
<dbReference type="AlphaFoldDB" id="A0A6M0Q542"/>
<feature type="transmembrane region" description="Helical" evidence="1">
    <location>
        <begin position="7"/>
        <end position="29"/>
    </location>
</feature>
<organism evidence="2 3">
    <name type="scientific">Bacillus mesophilus</name>
    <dbReference type="NCBI Taxonomy" id="1808955"/>
    <lineage>
        <taxon>Bacteria</taxon>
        <taxon>Bacillati</taxon>
        <taxon>Bacillota</taxon>
        <taxon>Bacilli</taxon>
        <taxon>Bacillales</taxon>
        <taxon>Bacillaceae</taxon>
        <taxon>Bacillus</taxon>
    </lineage>
</organism>
<dbReference type="Proteomes" id="UP000481043">
    <property type="component" value="Unassembled WGS sequence"/>
</dbReference>
<reference evidence="2 3" key="1">
    <citation type="submission" date="2020-02" db="EMBL/GenBank/DDBJ databases">
        <title>Bacillus aquiflavi sp. nov., isolated from yellow water of strong flavor Chinese baijiu in Yibin region of China.</title>
        <authorList>
            <person name="Xie J."/>
        </authorList>
    </citation>
    <scope>NUCLEOTIDE SEQUENCE [LARGE SCALE GENOMIC DNA]</scope>
    <source>
        <strain evidence="2 3">SA4</strain>
    </source>
</reference>
<name>A0A6M0Q542_9BACI</name>
<keyword evidence="1" id="KW-0472">Membrane</keyword>
<evidence type="ECO:0000256" key="1">
    <source>
        <dbReference type="SAM" id="Phobius"/>
    </source>
</evidence>
<keyword evidence="1" id="KW-1133">Transmembrane helix</keyword>
<accession>A0A6M0Q542</accession>
<gene>
    <name evidence="2" type="ORF">G4D63_02235</name>
</gene>
<protein>
    <submittedName>
        <fullName evidence="2">Uncharacterized protein</fullName>
    </submittedName>
</protein>
<keyword evidence="3" id="KW-1185">Reference proteome</keyword>
<dbReference type="RefSeq" id="WP_163177256.1">
    <property type="nucleotide sequence ID" value="NZ_JAAIWM010000001.1"/>
</dbReference>
<dbReference type="EMBL" id="JAAIWM010000001">
    <property type="protein sequence ID" value="NEY70550.1"/>
    <property type="molecule type" value="Genomic_DNA"/>
</dbReference>
<evidence type="ECO:0000313" key="3">
    <source>
        <dbReference type="Proteomes" id="UP000481043"/>
    </source>
</evidence>
<comment type="caution">
    <text evidence="2">The sequence shown here is derived from an EMBL/GenBank/DDBJ whole genome shotgun (WGS) entry which is preliminary data.</text>
</comment>
<evidence type="ECO:0000313" key="2">
    <source>
        <dbReference type="EMBL" id="NEY70550.1"/>
    </source>
</evidence>
<proteinExistence type="predicted"/>